<dbReference type="AlphaFoldDB" id="A0A2P2NRR8"/>
<protein>
    <submittedName>
        <fullName evidence="1">Uncharacterized protein</fullName>
    </submittedName>
</protein>
<sequence length="37" mass="4322">MQLDACLGQRLLCLPIQPYPIDVQKLMQPLTRHFLVE</sequence>
<reference evidence="1" key="1">
    <citation type="submission" date="2018-02" db="EMBL/GenBank/DDBJ databases">
        <title>Rhizophora mucronata_Transcriptome.</title>
        <authorList>
            <person name="Meera S.P."/>
            <person name="Sreeshan A."/>
            <person name="Augustine A."/>
        </authorList>
    </citation>
    <scope>NUCLEOTIDE SEQUENCE</scope>
    <source>
        <tissue evidence="1">Leaf</tissue>
    </source>
</reference>
<accession>A0A2P2NRR8</accession>
<name>A0A2P2NRR8_RHIMU</name>
<proteinExistence type="predicted"/>
<dbReference type="EMBL" id="GGEC01064669">
    <property type="protein sequence ID" value="MBX45153.1"/>
    <property type="molecule type" value="Transcribed_RNA"/>
</dbReference>
<organism evidence="1">
    <name type="scientific">Rhizophora mucronata</name>
    <name type="common">Asiatic mangrove</name>
    <dbReference type="NCBI Taxonomy" id="61149"/>
    <lineage>
        <taxon>Eukaryota</taxon>
        <taxon>Viridiplantae</taxon>
        <taxon>Streptophyta</taxon>
        <taxon>Embryophyta</taxon>
        <taxon>Tracheophyta</taxon>
        <taxon>Spermatophyta</taxon>
        <taxon>Magnoliopsida</taxon>
        <taxon>eudicotyledons</taxon>
        <taxon>Gunneridae</taxon>
        <taxon>Pentapetalae</taxon>
        <taxon>rosids</taxon>
        <taxon>fabids</taxon>
        <taxon>Malpighiales</taxon>
        <taxon>Rhizophoraceae</taxon>
        <taxon>Rhizophora</taxon>
    </lineage>
</organism>
<evidence type="ECO:0000313" key="1">
    <source>
        <dbReference type="EMBL" id="MBX45153.1"/>
    </source>
</evidence>